<feature type="binding site" evidence="5">
    <location>
        <position position="127"/>
    </location>
    <ligand>
        <name>dimethylallyl diphosphate</name>
        <dbReference type="ChEBI" id="CHEBI:57623"/>
    </ligand>
</feature>
<dbReference type="InterPro" id="IPR035104">
    <property type="entry name" value="Ribosomal_protein_S1-like"/>
</dbReference>
<feature type="domain" description="TRAM" evidence="7">
    <location>
        <begin position="387"/>
        <end position="457"/>
    </location>
</feature>
<dbReference type="GO" id="GO:0051745">
    <property type="term" value="F:4-hydroxy-3-methylbut-2-enyl diphosphate reductase activity"/>
    <property type="evidence" value="ECO:0007669"/>
    <property type="project" value="UniProtKB-UniRule"/>
</dbReference>
<dbReference type="GO" id="GO:0051539">
    <property type="term" value="F:4 iron, 4 sulfur cluster binding"/>
    <property type="evidence" value="ECO:0007669"/>
    <property type="project" value="UniProtKB-UniRule"/>
</dbReference>
<name>A0A1M5VPL0_9CLOT</name>
<keyword evidence="1 5" id="KW-0004">4Fe-4S</keyword>
<accession>A0A1M5VPL0</accession>
<dbReference type="EC" id="1.17.7.4" evidence="5"/>
<feature type="domain" description="S1 motif" evidence="6">
    <location>
        <begin position="386"/>
        <end position="460"/>
    </location>
</feature>
<feature type="binding site" evidence="5">
    <location>
        <position position="127"/>
    </location>
    <ligand>
        <name>(2E)-4-hydroxy-3-methylbut-2-enyl diphosphate</name>
        <dbReference type="ChEBI" id="CHEBI:128753"/>
    </ligand>
</feature>
<feature type="binding site" evidence="5">
    <location>
        <position position="267"/>
    </location>
    <ligand>
        <name>dimethylallyl diphosphate</name>
        <dbReference type="ChEBI" id="CHEBI:57623"/>
    </ligand>
</feature>
<comment type="cofactor">
    <cofactor evidence="5">
        <name>[4Fe-4S] cluster</name>
        <dbReference type="ChEBI" id="CHEBI:49883"/>
    </cofactor>
    <text evidence="5">Binds 1 [4Fe-4S] cluster per subunit.</text>
</comment>
<feature type="binding site" evidence="5">
    <location>
        <position position="165"/>
    </location>
    <ligand>
        <name>(2E)-4-hydroxy-3-methylbut-2-enyl diphosphate</name>
        <dbReference type="ChEBI" id="CHEBI:128753"/>
    </ligand>
</feature>
<organism evidence="8 9">
    <name type="scientific">Clostridium grantii DSM 8605</name>
    <dbReference type="NCBI Taxonomy" id="1121316"/>
    <lineage>
        <taxon>Bacteria</taxon>
        <taxon>Bacillati</taxon>
        <taxon>Bacillota</taxon>
        <taxon>Clostridia</taxon>
        <taxon>Eubacteriales</taxon>
        <taxon>Clostridiaceae</taxon>
        <taxon>Clostridium</taxon>
    </lineage>
</organism>
<feature type="binding site" evidence="5">
    <location>
        <position position="42"/>
    </location>
    <ligand>
        <name>isopentenyl diphosphate</name>
        <dbReference type="ChEBI" id="CHEBI:128769"/>
    </ligand>
</feature>
<feature type="binding site" evidence="5">
    <location>
        <position position="222"/>
    </location>
    <ligand>
        <name>(2E)-4-hydroxy-3-methylbut-2-enyl diphosphate</name>
        <dbReference type="ChEBI" id="CHEBI:128753"/>
    </ligand>
</feature>
<dbReference type="UniPathway" id="UPA00059">
    <property type="reaction ID" value="UER00105"/>
</dbReference>
<dbReference type="GO" id="GO:0019288">
    <property type="term" value="P:isopentenyl diphosphate biosynthetic process, methylerythritol 4-phosphate pathway"/>
    <property type="evidence" value="ECO:0007669"/>
    <property type="project" value="UniProtKB-UniRule"/>
</dbReference>
<feature type="binding site" evidence="5">
    <location>
        <position position="223"/>
    </location>
    <ligand>
        <name>dimethylallyl diphosphate</name>
        <dbReference type="ChEBI" id="CHEBI:57623"/>
    </ligand>
</feature>
<dbReference type="Proteomes" id="UP000184447">
    <property type="component" value="Unassembled WGS sequence"/>
</dbReference>
<feature type="binding site" evidence="5">
    <location>
        <position position="127"/>
    </location>
    <ligand>
        <name>isopentenyl diphosphate</name>
        <dbReference type="ChEBI" id="CHEBI:128769"/>
    </ligand>
</feature>
<keyword evidence="3 5" id="KW-0408">Iron</keyword>
<feature type="binding site" evidence="5">
    <location>
        <position position="221"/>
    </location>
    <ligand>
        <name>(2E)-4-hydroxy-3-methylbut-2-enyl diphosphate</name>
        <dbReference type="ChEBI" id="CHEBI:128753"/>
    </ligand>
</feature>
<comment type="pathway">
    <text evidence="5">Isoprenoid biosynthesis; dimethylallyl diphosphate biosynthesis; dimethylallyl diphosphate from (2E)-4-hydroxy-3-methylbutenyl diphosphate: step 1/1.</text>
</comment>
<keyword evidence="2 5" id="KW-0479">Metal-binding</keyword>
<feature type="binding site" evidence="5">
    <location>
        <position position="223"/>
    </location>
    <ligand>
        <name>(2E)-4-hydroxy-3-methylbut-2-enyl diphosphate</name>
        <dbReference type="ChEBI" id="CHEBI:128753"/>
    </ligand>
</feature>
<feature type="domain" description="S1 motif" evidence="6">
    <location>
        <begin position="305"/>
        <end position="374"/>
    </location>
</feature>
<dbReference type="PRINTS" id="PR00681">
    <property type="entry name" value="RIBOSOMALS1"/>
</dbReference>
<dbReference type="Gene3D" id="2.40.50.140">
    <property type="entry name" value="Nucleic acid-binding proteins"/>
    <property type="match status" value="3"/>
</dbReference>
<keyword evidence="9" id="KW-1185">Reference proteome</keyword>
<dbReference type="InterPro" id="IPR012340">
    <property type="entry name" value="NA-bd_OB-fold"/>
</dbReference>
<feature type="binding site" evidence="5">
    <location>
        <position position="222"/>
    </location>
    <ligand>
        <name>isopentenyl diphosphate</name>
        <dbReference type="ChEBI" id="CHEBI:128769"/>
    </ligand>
</feature>
<evidence type="ECO:0000256" key="3">
    <source>
        <dbReference type="ARBA" id="ARBA00023004"/>
    </source>
</evidence>
<feature type="binding site" evidence="5">
    <location>
        <position position="99"/>
    </location>
    <ligand>
        <name>[4Fe-4S] cluster</name>
        <dbReference type="ChEBI" id="CHEBI:49883"/>
    </ligand>
</feature>
<dbReference type="RefSeq" id="WP_073338679.1">
    <property type="nucleotide sequence ID" value="NZ_FQXM01000012.1"/>
</dbReference>
<feature type="binding site" evidence="5">
    <location>
        <position position="222"/>
    </location>
    <ligand>
        <name>dimethylallyl diphosphate</name>
        <dbReference type="ChEBI" id="CHEBI:57623"/>
    </ligand>
</feature>
<dbReference type="GO" id="GO:0050992">
    <property type="term" value="P:dimethylallyl diphosphate biosynthetic process"/>
    <property type="evidence" value="ECO:0007669"/>
    <property type="project" value="UniProtKB-UniRule"/>
</dbReference>
<feature type="binding site" evidence="5">
    <location>
        <position position="13"/>
    </location>
    <ligand>
        <name>[4Fe-4S] cluster</name>
        <dbReference type="ChEBI" id="CHEBI:49883"/>
    </ligand>
</feature>
<feature type="binding site" evidence="5">
    <location>
        <position position="77"/>
    </location>
    <ligand>
        <name>(2E)-4-hydroxy-3-methylbut-2-enyl diphosphate</name>
        <dbReference type="ChEBI" id="CHEBI:128753"/>
    </ligand>
</feature>
<dbReference type="Pfam" id="PF00575">
    <property type="entry name" value="S1"/>
    <property type="match status" value="3"/>
</dbReference>
<feature type="binding site" evidence="5">
    <location>
        <position position="267"/>
    </location>
    <ligand>
        <name>(2E)-4-hydroxy-3-methylbut-2-enyl diphosphate</name>
        <dbReference type="ChEBI" id="CHEBI:128753"/>
    </ligand>
</feature>
<dbReference type="Gene3D" id="3.40.1010.20">
    <property type="entry name" value="4-hydroxy-3-methylbut-2-enyl diphosphate reductase, catalytic domain"/>
    <property type="match status" value="2"/>
</dbReference>
<dbReference type="AlphaFoldDB" id="A0A1M5VPL0"/>
<comment type="catalytic activity">
    <reaction evidence="5">
        <text>isopentenyl diphosphate + 2 oxidized [2Fe-2S]-[ferredoxin] + H2O = (2E)-4-hydroxy-3-methylbut-2-enyl diphosphate + 2 reduced [2Fe-2S]-[ferredoxin] + 2 H(+)</text>
        <dbReference type="Rhea" id="RHEA:24488"/>
        <dbReference type="Rhea" id="RHEA-COMP:10000"/>
        <dbReference type="Rhea" id="RHEA-COMP:10001"/>
        <dbReference type="ChEBI" id="CHEBI:15377"/>
        <dbReference type="ChEBI" id="CHEBI:15378"/>
        <dbReference type="ChEBI" id="CHEBI:33737"/>
        <dbReference type="ChEBI" id="CHEBI:33738"/>
        <dbReference type="ChEBI" id="CHEBI:128753"/>
        <dbReference type="ChEBI" id="CHEBI:128769"/>
        <dbReference type="EC" id="1.17.7.4"/>
    </reaction>
</comment>
<sequence>MKNLTLAKNAGFCFGVKRAVDKVLDLQKTYNKRIYTLGPLIHNNDVVEYLKENNIFPIKIEDINELNNNDVVVIRSHGVSPMVINTLSKNNLIIEDATCPHVSKIHKKVKEFKDLGYTIIIVGDKSHPEVVGINGWSNEEAIVTKCGEDLDEFNLKGKVCLVSQTTEKKENWTKVVNKLESMKIEFTSFNTICNATSVRQESANEVSESADLMVVIGGYDSSNTTKLYEICKANCENTIHVENAGEIPDDISNSNYITNIGVTAGASTPDWIIKEAIIKMSENKVVEQNEQLAYMNENDVDFSIGDVVSGEIISMSNNEAFINIGYKKDGKLPLSEVTKEIGLTMMDFFKINDEITAKVIRLSDSDGYVVLSRIEIARDKAYEELEKAYEGKETIEIELVEAVKGGIIARFKGVRVFLPASHVELFHVDDLKEYIGKVVPVKIIEFKAERKGTKIVASRRSLLQTEKIKNEEKAWETLETGLVVEGSVKRLTNFGAFVEVNGIDGLLHVSELSWGRIDKASDILKVGDKINVYVIEANKETKKLSLSIKKLTSNPWNNIVEKYPVGNIVLGKVVRFSNFGAFIELEPGVDGLVHISEISHKRIEKSSDVLTLNETIKAKILSVAEESKKIGLSIKEAEEI</sequence>
<dbReference type="InterPro" id="IPR003029">
    <property type="entry name" value="S1_domain"/>
</dbReference>
<protein>
    <recommendedName>
        <fullName evidence="5">4-hydroxy-3-methylbut-2-enyl diphosphate reductase</fullName>
        <shortName evidence="5">HMBPP reductase</shortName>
        <ecNumber evidence="5">1.17.7.4</ecNumber>
    </recommendedName>
</protein>
<dbReference type="InterPro" id="IPR002792">
    <property type="entry name" value="TRAM_dom"/>
</dbReference>
<dbReference type="CDD" id="cd05688">
    <property type="entry name" value="S1_RPS1_repeat_ec3"/>
    <property type="match status" value="1"/>
</dbReference>
<comment type="function">
    <text evidence="5">Catalyzes the conversion of 1-hydroxy-2-methyl-2-(E)-butenyl 4-diphosphate (HMBPP) into a mixture of isopentenyl diphosphate (IPP) and dimethylallyl diphosphate (DMAPP). Acts in the terminal step of the DOXP/MEP pathway for isoprenoid precursor biosynthesis.</text>
</comment>
<dbReference type="EMBL" id="FQXM01000012">
    <property type="protein sequence ID" value="SHH77182.1"/>
    <property type="molecule type" value="Genomic_DNA"/>
</dbReference>
<reference evidence="8 9" key="1">
    <citation type="submission" date="2016-11" db="EMBL/GenBank/DDBJ databases">
        <authorList>
            <person name="Jaros S."/>
            <person name="Januszkiewicz K."/>
            <person name="Wedrychowicz H."/>
        </authorList>
    </citation>
    <scope>NUCLEOTIDE SEQUENCE [LARGE SCALE GENOMIC DNA]</scope>
    <source>
        <strain evidence="8 9">DSM 8605</strain>
    </source>
</reference>
<dbReference type="GO" id="GO:0016114">
    <property type="term" value="P:terpenoid biosynthetic process"/>
    <property type="evidence" value="ECO:0007669"/>
    <property type="project" value="UniProtKB-UniRule"/>
</dbReference>
<feature type="binding site" evidence="5">
    <location>
        <position position="267"/>
    </location>
    <ligand>
        <name>isopentenyl diphosphate</name>
        <dbReference type="ChEBI" id="CHEBI:128769"/>
    </ligand>
</feature>
<dbReference type="NCBIfam" id="NF005208">
    <property type="entry name" value="PRK06676.1"/>
    <property type="match status" value="1"/>
</dbReference>
<evidence type="ECO:0000259" key="7">
    <source>
        <dbReference type="PROSITE" id="PS50926"/>
    </source>
</evidence>
<dbReference type="GO" id="GO:0046872">
    <property type="term" value="F:metal ion binding"/>
    <property type="evidence" value="ECO:0007669"/>
    <property type="project" value="UniProtKB-KW"/>
</dbReference>
<evidence type="ECO:0000313" key="8">
    <source>
        <dbReference type="EMBL" id="SHH77182.1"/>
    </source>
</evidence>
<feature type="binding site" evidence="5">
    <location>
        <position position="223"/>
    </location>
    <ligand>
        <name>isopentenyl diphosphate</name>
        <dbReference type="ChEBI" id="CHEBI:128769"/>
    </ligand>
</feature>
<feature type="domain" description="S1 motif" evidence="6">
    <location>
        <begin position="566"/>
        <end position="635"/>
    </location>
</feature>
<dbReference type="GO" id="GO:0003676">
    <property type="term" value="F:nucleic acid binding"/>
    <property type="evidence" value="ECO:0007669"/>
    <property type="project" value="InterPro"/>
</dbReference>
<feature type="binding site" evidence="5">
    <location>
        <position position="77"/>
    </location>
    <ligand>
        <name>dimethylallyl diphosphate</name>
        <dbReference type="ChEBI" id="CHEBI:57623"/>
    </ligand>
</feature>
<feature type="binding site" evidence="5">
    <location>
        <position position="193"/>
    </location>
    <ligand>
        <name>[4Fe-4S] cluster</name>
        <dbReference type="ChEBI" id="CHEBI:49883"/>
    </ligand>
</feature>
<gene>
    <name evidence="5" type="primary">ispH</name>
    <name evidence="8" type="ORF">SAMN02745207_02419</name>
</gene>
<feature type="binding site" evidence="5">
    <location>
        <position position="42"/>
    </location>
    <ligand>
        <name>dimethylallyl diphosphate</name>
        <dbReference type="ChEBI" id="CHEBI:57623"/>
    </ligand>
</feature>
<feature type="binding site" evidence="5">
    <location>
        <position position="77"/>
    </location>
    <ligand>
        <name>isopentenyl diphosphate</name>
        <dbReference type="ChEBI" id="CHEBI:128769"/>
    </ligand>
</feature>
<dbReference type="PROSITE" id="PS50126">
    <property type="entry name" value="S1"/>
    <property type="match status" value="4"/>
</dbReference>
<dbReference type="NCBIfam" id="TIGR00216">
    <property type="entry name" value="ispH_lytB"/>
    <property type="match status" value="1"/>
</dbReference>
<evidence type="ECO:0000313" key="9">
    <source>
        <dbReference type="Proteomes" id="UP000184447"/>
    </source>
</evidence>
<dbReference type="SUPFAM" id="SSF50249">
    <property type="entry name" value="Nucleic acid-binding proteins"/>
    <property type="match status" value="4"/>
</dbReference>
<evidence type="ECO:0000256" key="1">
    <source>
        <dbReference type="ARBA" id="ARBA00022485"/>
    </source>
</evidence>
<dbReference type="PROSITE" id="PS50926">
    <property type="entry name" value="TRAM"/>
    <property type="match status" value="1"/>
</dbReference>
<dbReference type="CDD" id="cd13944">
    <property type="entry name" value="lytB_ispH"/>
    <property type="match status" value="1"/>
</dbReference>
<evidence type="ECO:0000256" key="5">
    <source>
        <dbReference type="HAMAP-Rule" id="MF_00191"/>
    </source>
</evidence>
<evidence type="ECO:0000256" key="2">
    <source>
        <dbReference type="ARBA" id="ARBA00022723"/>
    </source>
</evidence>
<dbReference type="SMART" id="SM00316">
    <property type="entry name" value="S1"/>
    <property type="match status" value="4"/>
</dbReference>
<feature type="binding site" evidence="5">
    <location>
        <position position="42"/>
    </location>
    <ligand>
        <name>(2E)-4-hydroxy-3-methylbut-2-enyl diphosphate</name>
        <dbReference type="ChEBI" id="CHEBI:128753"/>
    </ligand>
</feature>
<evidence type="ECO:0000256" key="4">
    <source>
        <dbReference type="ARBA" id="ARBA00023014"/>
    </source>
</evidence>
<feature type="binding site" evidence="5">
    <location>
        <position position="221"/>
    </location>
    <ligand>
        <name>isopentenyl diphosphate</name>
        <dbReference type="ChEBI" id="CHEBI:128769"/>
    </ligand>
</feature>
<dbReference type="CDD" id="cd05687">
    <property type="entry name" value="S1_RPS1_repeat_ec1_hs1"/>
    <property type="match status" value="1"/>
</dbReference>
<keyword evidence="4 5" id="KW-0411">Iron-sulfur</keyword>
<dbReference type="PANTHER" id="PTHR30426">
    <property type="entry name" value="4-HYDROXY-3-METHYLBUT-2-ENYL DIPHOSPHATE REDUCTASE"/>
    <property type="match status" value="1"/>
</dbReference>
<dbReference type="NCBIfam" id="NF000907">
    <property type="entry name" value="PRK00087.1"/>
    <property type="match status" value="1"/>
</dbReference>
<dbReference type="Pfam" id="PF02401">
    <property type="entry name" value="LYTB"/>
    <property type="match status" value="1"/>
</dbReference>
<dbReference type="UniPathway" id="UPA00056">
    <property type="reaction ID" value="UER00097"/>
</dbReference>
<dbReference type="CDD" id="cd04465">
    <property type="entry name" value="S1_RPS1_repeat_ec2_hs2"/>
    <property type="match status" value="1"/>
</dbReference>
<feature type="domain" description="S1 motif" evidence="6">
    <location>
        <begin position="481"/>
        <end position="549"/>
    </location>
</feature>
<keyword evidence="5" id="KW-0560">Oxidoreductase</keyword>
<feature type="binding site" evidence="5">
    <location>
        <position position="221"/>
    </location>
    <ligand>
        <name>dimethylallyl diphosphate</name>
        <dbReference type="ChEBI" id="CHEBI:57623"/>
    </ligand>
</feature>
<dbReference type="OrthoDB" id="9804077at2"/>
<comment type="pathway">
    <text evidence="5">Isoprenoid biosynthesis; isopentenyl diphosphate biosynthesis via DXP pathway; isopentenyl diphosphate from 1-deoxy-D-xylulose 5-phosphate: step 6/6.</text>
</comment>
<dbReference type="HAMAP" id="MF_00191">
    <property type="entry name" value="IspH"/>
    <property type="match status" value="1"/>
</dbReference>
<dbReference type="STRING" id="1121316.SAMN02745207_02419"/>
<dbReference type="PANTHER" id="PTHR30426:SF0">
    <property type="entry name" value="4-HYDROXY-3-METHYLBUT-2-ENYL DIPHOSPHATE REDUCTASE"/>
    <property type="match status" value="1"/>
</dbReference>
<comment type="catalytic activity">
    <reaction evidence="5">
        <text>dimethylallyl diphosphate + 2 oxidized [2Fe-2S]-[ferredoxin] + H2O = (2E)-4-hydroxy-3-methylbut-2-enyl diphosphate + 2 reduced [2Fe-2S]-[ferredoxin] + 2 H(+)</text>
        <dbReference type="Rhea" id="RHEA:24825"/>
        <dbReference type="Rhea" id="RHEA-COMP:10000"/>
        <dbReference type="Rhea" id="RHEA-COMP:10001"/>
        <dbReference type="ChEBI" id="CHEBI:15377"/>
        <dbReference type="ChEBI" id="CHEBI:15378"/>
        <dbReference type="ChEBI" id="CHEBI:33737"/>
        <dbReference type="ChEBI" id="CHEBI:33738"/>
        <dbReference type="ChEBI" id="CHEBI:57623"/>
        <dbReference type="ChEBI" id="CHEBI:128753"/>
        <dbReference type="EC" id="1.17.7.4"/>
    </reaction>
</comment>
<keyword evidence="5" id="KW-0414">Isoprene biosynthesis</keyword>
<feature type="active site" description="Proton donor" evidence="5">
    <location>
        <position position="129"/>
    </location>
</feature>
<proteinExistence type="inferred from homology"/>
<dbReference type="InterPro" id="IPR003451">
    <property type="entry name" value="LytB/IspH"/>
</dbReference>
<dbReference type="Gene3D" id="3.40.50.11270">
    <property type="match status" value="1"/>
</dbReference>
<evidence type="ECO:0000259" key="6">
    <source>
        <dbReference type="PROSITE" id="PS50126"/>
    </source>
</evidence>
<comment type="similarity">
    <text evidence="5">Belongs to the IspH family.</text>
</comment>